<accession>A0AB36TEY5</accession>
<evidence type="ECO:0000313" key="1">
    <source>
        <dbReference type="EMBL" id="PFH02105.1"/>
    </source>
</evidence>
<reference evidence="1 2" key="1">
    <citation type="submission" date="2017-09" db="EMBL/GenBank/DDBJ databases">
        <title>Evaluation of Pacific Biosciences Sequencing Technology to Finishing C. thermocellum Genome Sequences.</title>
        <authorList>
            <person name="Brown S."/>
        </authorList>
    </citation>
    <scope>NUCLEOTIDE SEQUENCE [LARGE SCALE GENOMIC DNA]</scope>
    <source>
        <strain evidence="1 2">AD2</strain>
    </source>
</reference>
<gene>
    <name evidence="1" type="ORF">M972_11868</name>
</gene>
<dbReference type="AlphaFoldDB" id="A0AB36TEY5"/>
<dbReference type="EMBL" id="PDBW01000001">
    <property type="protein sequence ID" value="PFH02105.1"/>
    <property type="molecule type" value="Genomic_DNA"/>
</dbReference>
<evidence type="ECO:0000313" key="2">
    <source>
        <dbReference type="Proteomes" id="UP000223596"/>
    </source>
</evidence>
<comment type="caution">
    <text evidence="1">The sequence shown here is derived from an EMBL/GenBank/DDBJ whole genome shotgun (WGS) entry which is preliminary data.</text>
</comment>
<sequence length="32" mass="3691">MKDMNKDKVKGAGKQPSFILEFMEQMNEGFIV</sequence>
<dbReference type="Proteomes" id="UP000223596">
    <property type="component" value="Unassembled WGS sequence"/>
</dbReference>
<name>A0AB36TEY5_ACETH</name>
<proteinExistence type="predicted"/>
<protein>
    <submittedName>
        <fullName evidence="1">Uncharacterized protein</fullName>
    </submittedName>
</protein>
<organism evidence="1 2">
    <name type="scientific">Acetivibrio thermocellus AD2</name>
    <dbReference type="NCBI Taxonomy" id="1138384"/>
    <lineage>
        <taxon>Bacteria</taxon>
        <taxon>Bacillati</taxon>
        <taxon>Bacillota</taxon>
        <taxon>Clostridia</taxon>
        <taxon>Eubacteriales</taxon>
        <taxon>Oscillospiraceae</taxon>
        <taxon>Acetivibrio</taxon>
    </lineage>
</organism>